<gene>
    <name evidence="2" type="ORF">LPB3_11950</name>
</gene>
<evidence type="ECO:0008006" key="4">
    <source>
        <dbReference type="Google" id="ProtNLM"/>
    </source>
</evidence>
<dbReference type="KEGG" id="pob:LPB03_11940"/>
<dbReference type="Proteomes" id="UP000092584">
    <property type="component" value="Unassembled WGS sequence"/>
</dbReference>
<comment type="caution">
    <text evidence="2">The sequence shown here is derived from an EMBL/GenBank/DDBJ whole genome shotgun (WGS) entry which is preliminary data.</text>
</comment>
<evidence type="ECO:0000313" key="2">
    <source>
        <dbReference type="EMBL" id="OBY62849.1"/>
    </source>
</evidence>
<dbReference type="EMBL" id="LSFM01000023">
    <property type="protein sequence ID" value="OBY62849.1"/>
    <property type="molecule type" value="Genomic_DNA"/>
</dbReference>
<dbReference type="OrthoDB" id="1436867at2"/>
<dbReference type="AlphaFoldDB" id="A0A1B8TTH5"/>
<keyword evidence="1" id="KW-1133">Transmembrane helix</keyword>
<sequence length="156" mass="17213">MLEIVNIVLEINNMIMKAKNLALVKFTVAAFILGLMGFWIFKTTRPLNELAYGTIGVMLIIVGFVIYSGIQALKAAKSGLNAEDELSKKITQKAASMAFSISIYMWLIGMFALDVFSVDSVNKAKLVIAIGMMGMTLIFIFIRLYLSKVGIDDDND</sequence>
<reference evidence="3" key="1">
    <citation type="submission" date="2016-02" db="EMBL/GenBank/DDBJ databases">
        <authorList>
            <person name="Shin S.-K."/>
            <person name="Yi H."/>
            <person name="Kim E."/>
        </authorList>
    </citation>
    <scope>NUCLEOTIDE SEQUENCE [LARGE SCALE GENOMIC DNA]</scope>
    <source>
        <strain evidence="3">LPB0003</strain>
    </source>
</reference>
<keyword evidence="3" id="KW-1185">Reference proteome</keyword>
<keyword evidence="1" id="KW-0812">Transmembrane</keyword>
<name>A0A1B8TTH5_9FLAO</name>
<organism evidence="2 3">
    <name type="scientific">Polaribacter vadi</name>
    <dbReference type="NCBI Taxonomy" id="1774273"/>
    <lineage>
        <taxon>Bacteria</taxon>
        <taxon>Pseudomonadati</taxon>
        <taxon>Bacteroidota</taxon>
        <taxon>Flavobacteriia</taxon>
        <taxon>Flavobacteriales</taxon>
        <taxon>Flavobacteriaceae</taxon>
    </lineage>
</organism>
<feature type="transmembrane region" description="Helical" evidence="1">
    <location>
        <begin position="53"/>
        <end position="73"/>
    </location>
</feature>
<evidence type="ECO:0000313" key="3">
    <source>
        <dbReference type="Proteomes" id="UP000092584"/>
    </source>
</evidence>
<protein>
    <recommendedName>
        <fullName evidence="4">DUF2178 domain-containing protein</fullName>
    </recommendedName>
</protein>
<keyword evidence="1" id="KW-0472">Membrane</keyword>
<feature type="transmembrane region" description="Helical" evidence="1">
    <location>
        <begin position="21"/>
        <end position="41"/>
    </location>
</feature>
<proteinExistence type="predicted"/>
<dbReference type="RefSeq" id="WP_065319830.1">
    <property type="nucleotide sequence ID" value="NZ_CP017477.1"/>
</dbReference>
<accession>A0A1B8TTH5</accession>
<evidence type="ECO:0000256" key="1">
    <source>
        <dbReference type="SAM" id="Phobius"/>
    </source>
</evidence>
<feature type="transmembrane region" description="Helical" evidence="1">
    <location>
        <begin position="125"/>
        <end position="146"/>
    </location>
</feature>
<feature type="transmembrane region" description="Helical" evidence="1">
    <location>
        <begin position="94"/>
        <end position="113"/>
    </location>
</feature>